<evidence type="ECO:0000256" key="5">
    <source>
        <dbReference type="ARBA" id="ARBA00022692"/>
    </source>
</evidence>
<keyword evidence="6 10" id="KW-1133">Transmembrane helix</keyword>
<dbReference type="RefSeq" id="WP_197439984.1">
    <property type="nucleotide sequence ID" value="NZ_CP036316.1"/>
</dbReference>
<keyword evidence="13" id="KW-1185">Reference proteome</keyword>
<feature type="transmembrane region" description="Helical" evidence="10">
    <location>
        <begin position="368"/>
        <end position="392"/>
    </location>
</feature>
<keyword evidence="7 10" id="KW-0472">Membrane</keyword>
<feature type="transmembrane region" description="Helical" evidence="10">
    <location>
        <begin position="178"/>
        <end position="199"/>
    </location>
</feature>
<feature type="transmembrane region" description="Helical" evidence="10">
    <location>
        <begin position="219"/>
        <end position="240"/>
    </location>
</feature>
<dbReference type="Pfam" id="PF00909">
    <property type="entry name" value="Ammonium_transp"/>
    <property type="match status" value="1"/>
</dbReference>
<feature type="transmembrane region" description="Helical" evidence="10">
    <location>
        <begin position="252"/>
        <end position="269"/>
    </location>
</feature>
<dbReference type="InterPro" id="IPR018047">
    <property type="entry name" value="Ammonium_transpt_CS"/>
</dbReference>
<dbReference type="InterPro" id="IPR001905">
    <property type="entry name" value="Ammonium_transpt"/>
</dbReference>
<feature type="transmembrane region" description="Helical" evidence="10">
    <location>
        <begin position="85"/>
        <end position="109"/>
    </location>
</feature>
<dbReference type="NCBIfam" id="TIGR00836">
    <property type="entry name" value="amt"/>
    <property type="match status" value="1"/>
</dbReference>
<proteinExistence type="inferred from homology"/>
<evidence type="ECO:0000256" key="2">
    <source>
        <dbReference type="ARBA" id="ARBA00005887"/>
    </source>
</evidence>
<sequence>MREFCARSLPIVLCCFALWNQPAISIAQEGEGEGVGAAATETPAPLDTGDTAWMLVSTALVLMMTAPGLALFYGGLVRRKNILSVIMQCVFLMGLMSVVWAIAGFSLAFGGAGGFIGNFDHLFLNGVTPYWDSEAGAAVVPMEGSIPKSVFMMFQGMFFIITPALICGSIAERVRFAPLCVFLLLWGLLVYCPIAHWVWGADGWLLTGQFAALDFAGGTVVHISSGVSALVLCVLLGARAGFRSEPMPPHNLTYTAIGTALLWVGWFGFNAGSALSAGESAANAFVATHLAAAAGVLGWSVAEWIVLGRPTVLGACSGAVAGLVGITPAAGAVDPMRGIAIGLITAICCYLACTKIKNLFHYDDSLDAFGVHGVGGAVGAILTGVFATAAVTGDPEVVGLLEGGTRQFINQWVGVGAAAGYAAVGTVVLYFLVNAILGLRVRHEEELRGLDLSQHGEEGYIFQ</sequence>
<feature type="transmembrane region" description="Helical" evidence="10">
    <location>
        <begin position="312"/>
        <end position="333"/>
    </location>
</feature>
<protein>
    <recommendedName>
        <fullName evidence="9 10">Ammonium transporter</fullName>
    </recommendedName>
</protein>
<evidence type="ECO:0000256" key="3">
    <source>
        <dbReference type="ARBA" id="ARBA00022448"/>
    </source>
</evidence>
<keyword evidence="8 10" id="KW-0924">Ammonia transport</keyword>
<evidence type="ECO:0000256" key="1">
    <source>
        <dbReference type="ARBA" id="ARBA00004651"/>
    </source>
</evidence>
<dbReference type="PANTHER" id="PTHR43029">
    <property type="entry name" value="AMMONIUM TRANSPORTER MEP2"/>
    <property type="match status" value="1"/>
</dbReference>
<evidence type="ECO:0000256" key="9">
    <source>
        <dbReference type="ARBA" id="ARBA00050025"/>
    </source>
</evidence>
<dbReference type="Proteomes" id="UP000319976">
    <property type="component" value="Chromosome"/>
</dbReference>
<dbReference type="PANTHER" id="PTHR43029:SF10">
    <property type="entry name" value="AMMONIUM TRANSPORTER MEP2"/>
    <property type="match status" value="1"/>
</dbReference>
<dbReference type="Gene3D" id="1.10.3430.10">
    <property type="entry name" value="Ammonium transporter AmtB like domains"/>
    <property type="match status" value="1"/>
</dbReference>
<evidence type="ECO:0000256" key="10">
    <source>
        <dbReference type="RuleBase" id="RU362002"/>
    </source>
</evidence>
<evidence type="ECO:0000313" key="13">
    <source>
        <dbReference type="Proteomes" id="UP000319976"/>
    </source>
</evidence>
<dbReference type="AlphaFoldDB" id="A0A517T6Z2"/>
<feature type="transmembrane region" description="Helical" evidence="10">
    <location>
        <begin position="412"/>
        <end position="433"/>
    </location>
</feature>
<keyword evidence="4" id="KW-1003">Cell membrane</keyword>
<comment type="subcellular location">
    <subcellularLocation>
        <location evidence="1 10">Cell membrane</location>
        <topology evidence="1 10">Multi-pass membrane protein</topology>
    </subcellularLocation>
</comment>
<dbReference type="EMBL" id="CP036316">
    <property type="protein sequence ID" value="QDT64139.1"/>
    <property type="molecule type" value="Genomic_DNA"/>
</dbReference>
<evidence type="ECO:0000313" key="12">
    <source>
        <dbReference type="EMBL" id="QDT64139.1"/>
    </source>
</evidence>
<gene>
    <name evidence="12" type="primary">amtB</name>
    <name evidence="12" type="ORF">V22_13700</name>
</gene>
<comment type="similarity">
    <text evidence="2 10">Belongs to the ammonia transporter channel (TC 1.A.11.2) family.</text>
</comment>
<dbReference type="KEGG" id="chya:V22_13700"/>
<name>A0A517T6Z2_9PLAN</name>
<dbReference type="SUPFAM" id="SSF111352">
    <property type="entry name" value="Ammonium transporter"/>
    <property type="match status" value="1"/>
</dbReference>
<dbReference type="FunFam" id="1.10.3430.10:FF:000007">
    <property type="entry name" value="Ammonium transporter"/>
    <property type="match status" value="1"/>
</dbReference>
<keyword evidence="5 10" id="KW-0812">Transmembrane</keyword>
<feature type="domain" description="Ammonium transporter AmtB-like" evidence="11">
    <location>
        <begin position="52"/>
        <end position="460"/>
    </location>
</feature>
<evidence type="ECO:0000256" key="6">
    <source>
        <dbReference type="ARBA" id="ARBA00022989"/>
    </source>
</evidence>
<dbReference type="GO" id="GO:0005886">
    <property type="term" value="C:plasma membrane"/>
    <property type="evidence" value="ECO:0007669"/>
    <property type="project" value="UniProtKB-SubCell"/>
</dbReference>
<evidence type="ECO:0000256" key="7">
    <source>
        <dbReference type="ARBA" id="ARBA00023136"/>
    </source>
</evidence>
<feature type="transmembrane region" description="Helical" evidence="10">
    <location>
        <begin position="339"/>
        <end position="356"/>
    </location>
</feature>
<evidence type="ECO:0000256" key="8">
    <source>
        <dbReference type="ARBA" id="ARBA00023177"/>
    </source>
</evidence>
<feature type="transmembrane region" description="Helical" evidence="10">
    <location>
        <begin position="150"/>
        <end position="171"/>
    </location>
</feature>
<dbReference type="InterPro" id="IPR029020">
    <property type="entry name" value="Ammonium/urea_transptr"/>
</dbReference>
<dbReference type="GO" id="GO:0008519">
    <property type="term" value="F:ammonium channel activity"/>
    <property type="evidence" value="ECO:0007669"/>
    <property type="project" value="InterPro"/>
</dbReference>
<evidence type="ECO:0000259" key="11">
    <source>
        <dbReference type="Pfam" id="PF00909"/>
    </source>
</evidence>
<keyword evidence="3 10" id="KW-0813">Transport</keyword>
<organism evidence="12 13">
    <name type="scientific">Calycomorphotria hydatis</name>
    <dbReference type="NCBI Taxonomy" id="2528027"/>
    <lineage>
        <taxon>Bacteria</taxon>
        <taxon>Pseudomonadati</taxon>
        <taxon>Planctomycetota</taxon>
        <taxon>Planctomycetia</taxon>
        <taxon>Planctomycetales</taxon>
        <taxon>Planctomycetaceae</taxon>
        <taxon>Calycomorphotria</taxon>
    </lineage>
</organism>
<feature type="transmembrane region" description="Helical" evidence="10">
    <location>
        <begin position="281"/>
        <end position="300"/>
    </location>
</feature>
<evidence type="ECO:0000256" key="4">
    <source>
        <dbReference type="ARBA" id="ARBA00022475"/>
    </source>
</evidence>
<reference evidence="12 13" key="1">
    <citation type="submission" date="2019-02" db="EMBL/GenBank/DDBJ databases">
        <title>Deep-cultivation of Planctomycetes and their phenomic and genomic characterization uncovers novel biology.</title>
        <authorList>
            <person name="Wiegand S."/>
            <person name="Jogler M."/>
            <person name="Boedeker C."/>
            <person name="Pinto D."/>
            <person name="Vollmers J."/>
            <person name="Rivas-Marin E."/>
            <person name="Kohn T."/>
            <person name="Peeters S.H."/>
            <person name="Heuer A."/>
            <person name="Rast P."/>
            <person name="Oberbeckmann S."/>
            <person name="Bunk B."/>
            <person name="Jeske O."/>
            <person name="Meyerdierks A."/>
            <person name="Storesund J.E."/>
            <person name="Kallscheuer N."/>
            <person name="Luecker S."/>
            <person name="Lage O.M."/>
            <person name="Pohl T."/>
            <person name="Merkel B.J."/>
            <person name="Hornburger P."/>
            <person name="Mueller R.-W."/>
            <person name="Bruemmer F."/>
            <person name="Labrenz M."/>
            <person name="Spormann A.M."/>
            <person name="Op den Camp H."/>
            <person name="Overmann J."/>
            <person name="Amann R."/>
            <person name="Jetten M.S.M."/>
            <person name="Mascher T."/>
            <person name="Medema M.H."/>
            <person name="Devos D.P."/>
            <person name="Kaster A.-K."/>
            <person name="Ovreas L."/>
            <person name="Rohde M."/>
            <person name="Galperin M.Y."/>
            <person name="Jogler C."/>
        </authorList>
    </citation>
    <scope>NUCLEOTIDE SEQUENCE [LARGE SCALE GENOMIC DNA]</scope>
    <source>
        <strain evidence="12 13">V22</strain>
    </source>
</reference>
<dbReference type="PROSITE" id="PS01219">
    <property type="entry name" value="AMMONIUM_TRANSP"/>
    <property type="match status" value="1"/>
</dbReference>
<feature type="transmembrane region" description="Helical" evidence="10">
    <location>
        <begin position="51"/>
        <end position="73"/>
    </location>
</feature>
<dbReference type="InterPro" id="IPR024041">
    <property type="entry name" value="NH4_transpt_AmtB-like_dom"/>
</dbReference>
<accession>A0A517T6Z2</accession>